<dbReference type="Gene3D" id="1.10.132.100">
    <property type="match status" value="1"/>
</dbReference>
<keyword evidence="3" id="KW-1185">Reference proteome</keyword>
<feature type="region of interest" description="Disordered" evidence="1">
    <location>
        <begin position="506"/>
        <end position="531"/>
    </location>
</feature>
<evidence type="ECO:0000256" key="1">
    <source>
        <dbReference type="SAM" id="MobiDB-lite"/>
    </source>
</evidence>
<proteinExistence type="predicted"/>
<evidence type="ECO:0000313" key="2">
    <source>
        <dbReference type="EMBL" id="MCM1983972.1"/>
    </source>
</evidence>
<dbReference type="RefSeq" id="WP_166284037.1">
    <property type="nucleotide sequence ID" value="NZ_JTHE03000081.1"/>
</dbReference>
<name>A0ABD4T5I3_9CYAN</name>
<gene>
    <name evidence="2" type="primary">casA</name>
    <name evidence="2" type="ORF">QQ91_0014205</name>
</gene>
<sequence length="531" mass="59774">MNFDLTTKPWVPVVTQDGLYREVSLLELFAQWETLRKLQADNPPTTLALHRFLLALLNWVYEGPEDEEDWERIRDDNGEEVITYLKDQKDCFDLLHPNRPFMQDPTLTVDVAGEIYQAYVLHGNNTSTVFCHEHQWSGDSLDIAAAARLVLRLHVFDVGGRKTGSSVSAGVIPTMDAANVLVRGNSLKETLLLNLMQYDGEEKPFEGNGEDLPAWEREPQPAQERVPTGYVDYLTFQWRRVRLFFEGGRAVKVAVHPGDRLPKSHSSADYEMAIAYKKNPKKPGDRYTIRLDLNRSLWRDSTAFSQSSGKWSDDWIGPKIITWIAELQQAKLVADWLNLQVLGLTVDNAKPLGWVSEQLSVPTAYVTEKPLWQALDSALQFAEKHKDVFMSFQGSPYYVLAEALNPPSTPKKAISQQAAQLASTLGGSSRYWAALDQEFKELLHEKLPNPNDKTVSGNGTIYGTQALQDWEKAVQSTAAKAFTKSISSIRNYQARAKALNSLNHHLDRLGSDKNKSGKGKKTKTKSKLTAR</sequence>
<dbReference type="AlphaFoldDB" id="A0ABD4T5I3"/>
<accession>A0ABD4T5I3</accession>
<protein>
    <submittedName>
        <fullName evidence="2">Type I-E CRISPR-associated protein Cse1/CasA</fullName>
    </submittedName>
</protein>
<organism evidence="2 3">
    <name type="scientific">Lyngbya confervoides BDU141951</name>
    <dbReference type="NCBI Taxonomy" id="1574623"/>
    <lineage>
        <taxon>Bacteria</taxon>
        <taxon>Bacillati</taxon>
        <taxon>Cyanobacteriota</taxon>
        <taxon>Cyanophyceae</taxon>
        <taxon>Oscillatoriophycideae</taxon>
        <taxon>Oscillatoriales</taxon>
        <taxon>Microcoleaceae</taxon>
        <taxon>Lyngbya</taxon>
    </lineage>
</organism>
<comment type="caution">
    <text evidence="2">The sequence shown here is derived from an EMBL/GenBank/DDBJ whole genome shotgun (WGS) entry which is preliminary data.</text>
</comment>
<geneLocation type="plasmid" evidence="2">
    <name>unnamed6</name>
</geneLocation>
<keyword evidence="2" id="KW-0614">Plasmid</keyword>
<dbReference type="Proteomes" id="UP000031561">
    <property type="component" value="Unassembled WGS sequence"/>
</dbReference>
<dbReference type="NCBIfam" id="TIGR02547">
    <property type="entry name" value="casA_cse1"/>
    <property type="match status" value="1"/>
</dbReference>
<reference evidence="2 3" key="1">
    <citation type="journal article" date="2015" name="Genome Announc.">
        <title>Draft Genome Sequence of Filamentous Marine Cyanobacterium Lyngbya confervoides Strain BDU141951.</title>
        <authorList>
            <person name="Chandrababunaidu M.M."/>
            <person name="Sen D."/>
            <person name="Tripathy S."/>
        </authorList>
    </citation>
    <scope>NUCLEOTIDE SEQUENCE [LARGE SCALE GENOMIC DNA]</scope>
    <source>
        <strain evidence="2 3">BDU141951</strain>
    </source>
</reference>
<feature type="compositionally biased region" description="Basic residues" evidence="1">
    <location>
        <begin position="516"/>
        <end position="531"/>
    </location>
</feature>
<evidence type="ECO:0000313" key="3">
    <source>
        <dbReference type="Proteomes" id="UP000031561"/>
    </source>
</evidence>
<dbReference type="Pfam" id="PF09481">
    <property type="entry name" value="CRISPR_Cse1"/>
    <property type="match status" value="1"/>
</dbReference>
<dbReference type="EMBL" id="JTHE03000081">
    <property type="protein sequence ID" value="MCM1983972.1"/>
    <property type="molecule type" value="Genomic_DNA"/>
</dbReference>
<dbReference type="InterPro" id="IPR013381">
    <property type="entry name" value="CRISPR-assoc_prot_Cse1"/>
</dbReference>
<feature type="compositionally biased region" description="Basic and acidic residues" evidence="1">
    <location>
        <begin position="506"/>
        <end position="515"/>
    </location>
</feature>